<feature type="compositionally biased region" description="Pro residues" evidence="1">
    <location>
        <begin position="1"/>
        <end position="15"/>
    </location>
</feature>
<evidence type="ECO:0000256" key="1">
    <source>
        <dbReference type="SAM" id="MobiDB-lite"/>
    </source>
</evidence>
<dbReference type="Proteomes" id="UP000770015">
    <property type="component" value="Unassembled WGS sequence"/>
</dbReference>
<evidence type="ECO:0000313" key="3">
    <source>
        <dbReference type="Proteomes" id="UP000770015"/>
    </source>
</evidence>
<proteinExistence type="predicted"/>
<keyword evidence="3" id="KW-1185">Reference proteome</keyword>
<organism evidence="2 3">
    <name type="scientific">Plectosphaerella plurivora</name>
    <dbReference type="NCBI Taxonomy" id="936078"/>
    <lineage>
        <taxon>Eukaryota</taxon>
        <taxon>Fungi</taxon>
        <taxon>Dikarya</taxon>
        <taxon>Ascomycota</taxon>
        <taxon>Pezizomycotina</taxon>
        <taxon>Sordariomycetes</taxon>
        <taxon>Hypocreomycetidae</taxon>
        <taxon>Glomerellales</taxon>
        <taxon>Plectosphaerellaceae</taxon>
        <taxon>Plectosphaerella</taxon>
    </lineage>
</organism>
<feature type="compositionally biased region" description="Basic and acidic residues" evidence="1">
    <location>
        <begin position="50"/>
        <end position="60"/>
    </location>
</feature>
<dbReference type="AlphaFoldDB" id="A0A9P8VBU6"/>
<gene>
    <name evidence="2" type="ORF">F5X68DRAFT_207029</name>
</gene>
<dbReference type="OrthoDB" id="5426765at2759"/>
<feature type="compositionally biased region" description="Basic and acidic residues" evidence="1">
    <location>
        <begin position="74"/>
        <end position="83"/>
    </location>
</feature>
<reference evidence="2" key="1">
    <citation type="journal article" date="2021" name="Nat. Commun.">
        <title>Genetic determinants of endophytism in the Arabidopsis root mycobiome.</title>
        <authorList>
            <person name="Mesny F."/>
            <person name="Miyauchi S."/>
            <person name="Thiergart T."/>
            <person name="Pickel B."/>
            <person name="Atanasova L."/>
            <person name="Karlsson M."/>
            <person name="Huettel B."/>
            <person name="Barry K.W."/>
            <person name="Haridas S."/>
            <person name="Chen C."/>
            <person name="Bauer D."/>
            <person name="Andreopoulos W."/>
            <person name="Pangilinan J."/>
            <person name="LaButti K."/>
            <person name="Riley R."/>
            <person name="Lipzen A."/>
            <person name="Clum A."/>
            <person name="Drula E."/>
            <person name="Henrissat B."/>
            <person name="Kohler A."/>
            <person name="Grigoriev I.V."/>
            <person name="Martin F.M."/>
            <person name="Hacquard S."/>
        </authorList>
    </citation>
    <scope>NUCLEOTIDE SEQUENCE</scope>
    <source>
        <strain evidence="2">MPI-SDFR-AT-0117</strain>
    </source>
</reference>
<feature type="compositionally biased region" description="Low complexity" evidence="1">
    <location>
        <begin position="117"/>
        <end position="128"/>
    </location>
</feature>
<evidence type="ECO:0000313" key="2">
    <source>
        <dbReference type="EMBL" id="KAH6687240.1"/>
    </source>
</evidence>
<name>A0A9P8VBU6_9PEZI</name>
<dbReference type="CDD" id="cd00303">
    <property type="entry name" value="retropepsin_like"/>
    <property type="match status" value="1"/>
</dbReference>
<protein>
    <submittedName>
        <fullName evidence="2">Uncharacterized protein</fullName>
    </submittedName>
</protein>
<accession>A0A9P8VBU6</accession>
<feature type="region of interest" description="Disordered" evidence="1">
    <location>
        <begin position="1"/>
        <end position="83"/>
    </location>
</feature>
<dbReference type="EMBL" id="JAGSXJ010000011">
    <property type="protein sequence ID" value="KAH6687240.1"/>
    <property type="molecule type" value="Genomic_DNA"/>
</dbReference>
<feature type="region of interest" description="Disordered" evidence="1">
    <location>
        <begin position="111"/>
        <end position="136"/>
    </location>
</feature>
<sequence>MPRPRPKPEPQPQPGPWSDWLASPGDPNGEYYRVRQTHHGGLEYEFPPRINDEAAGRKNEDELETGSSGGGERWPSHYDLPRNKDTVQEPLARNESPLPWIMSNSASDTNLVESRYSRPSAPRSASASITENPDIEDMRDKLRRAAASSTREFKDDSFCFPFFAFPDNPAYGFEPARGRVKIDTGAADNWISNRFLERASIPFTRDDSLRTYRGADGVKFKPLGYVSLTWYSTNQALSHRSVFLVGNKPPFDATLGSNWVLENDLDDFHEAVLPLRMVMSKDRSSDLKKLQAETIAAIKIATDIQRAQSRILREQSRKKQ</sequence>
<comment type="caution">
    <text evidence="2">The sequence shown here is derived from an EMBL/GenBank/DDBJ whole genome shotgun (WGS) entry which is preliminary data.</text>
</comment>